<protein>
    <submittedName>
        <fullName evidence="2">Uncharacterized protein</fullName>
    </submittedName>
</protein>
<keyword evidence="3" id="KW-1185">Reference proteome</keyword>
<proteinExistence type="predicted"/>
<dbReference type="AlphaFoldDB" id="A0A3P5WQZ5"/>
<reference evidence="2 3" key="1">
    <citation type="submission" date="2018-11" db="EMBL/GenBank/DDBJ databases">
        <authorList>
            <person name="Criscuolo A."/>
        </authorList>
    </citation>
    <scope>NUCLEOTIDE SEQUENCE [LARGE SCALE GENOMIC DNA]</scope>
    <source>
        <strain evidence="2">ATB-66</strain>
    </source>
</reference>
<gene>
    <name evidence="2" type="ORF">FILTAD_00520</name>
</gene>
<evidence type="ECO:0000313" key="3">
    <source>
        <dbReference type="Proteomes" id="UP000270468"/>
    </source>
</evidence>
<dbReference type="Proteomes" id="UP000270468">
    <property type="component" value="Unassembled WGS sequence"/>
</dbReference>
<keyword evidence="1" id="KW-0812">Transmembrane</keyword>
<evidence type="ECO:0000313" key="2">
    <source>
        <dbReference type="EMBL" id="VDC21046.1"/>
    </source>
</evidence>
<feature type="transmembrane region" description="Helical" evidence="1">
    <location>
        <begin position="9"/>
        <end position="28"/>
    </location>
</feature>
<dbReference type="RefSeq" id="WP_124068963.1">
    <property type="nucleotide sequence ID" value="NZ_CBCRXF010000012.1"/>
</dbReference>
<accession>A0A3P5WQZ5</accession>
<sequence>MVEMQSFKIRYLILTLFAVLIALTFYYGQTFEEALFTDGFPVPGKAKILKVSGDVGSESYTWKPASEENGLPIRYKLMIFLSGWKEVDRLGTLTTYEKDAVQVDVISQTDYLQLIGPN</sequence>
<dbReference type="OrthoDB" id="2352996at2"/>
<evidence type="ECO:0000256" key="1">
    <source>
        <dbReference type="SAM" id="Phobius"/>
    </source>
</evidence>
<keyword evidence="1" id="KW-1133">Transmembrane helix</keyword>
<dbReference type="EMBL" id="UXAV01000019">
    <property type="protein sequence ID" value="VDC21046.1"/>
    <property type="molecule type" value="Genomic_DNA"/>
</dbReference>
<keyword evidence="1" id="KW-0472">Membrane</keyword>
<organism evidence="2 3">
    <name type="scientific">Filibacter tadaridae</name>
    <dbReference type="NCBI Taxonomy" id="2483811"/>
    <lineage>
        <taxon>Bacteria</taxon>
        <taxon>Bacillati</taxon>
        <taxon>Bacillota</taxon>
        <taxon>Bacilli</taxon>
        <taxon>Bacillales</taxon>
        <taxon>Caryophanaceae</taxon>
        <taxon>Filibacter</taxon>
    </lineage>
</organism>
<name>A0A3P5WQZ5_9BACL</name>